<dbReference type="Pfam" id="PF08238">
    <property type="entry name" value="Sel1"/>
    <property type="match status" value="11"/>
</dbReference>
<dbReference type="SMART" id="SM00671">
    <property type="entry name" value="SEL1"/>
    <property type="match status" value="9"/>
</dbReference>
<sequence>MAKIAVSWFAGIKGRYFFTRALKLRENDKLARSHRYMAIAASSGHVDACYELGCNYKTARGCIWSGSEALRWFKSAAASGQRDAQFELGLAHLTDHDTAWCIGSSARWATTFSERKGELIPLIFPEGIEKLKDDLEAFRWLRSSALLGKAEAMANLGWLQYRGIGCERDVGQAKQWFEAAANASISQAALGLAEVYGDKNTNFYDPEQRRSWLLKASELGNPSASYIIAKEISTANASNHEEVEHFLEVACRAHHAAACYDLGLLRFRRSRTQKAAEEAVELIRQAAKKGVAQASCTLGEIYIKGGVIPSDHREAAKWFKVASDAGLSNAHFNLACLYARGDGVVTDLRQAAKYFELSALAGHIIAAYNTAIFYRDGKGFERDLSKAILWFRKAGENNVVPAQVALGKLLSSDLPGMKDQREARLWLERASAAGDVEGQFVLARMMLLSQVGDDNTEILRLLHSAVAAGYYEAAIFILAAKYDHSLLDSLTQVSIECLEKSSEMGVVAAGNALAKELLRGENVKFDESRAIDILEVNAKFGDAAANFELGVFYCRRSHSPSDLGKGLAFYRRAAELGHVLGQYNAGLMLARGVGDTLNLEIGTGLLETAAKQGLKSASDALALLRQPSQGGQ</sequence>
<dbReference type="InterPro" id="IPR050767">
    <property type="entry name" value="Sel1_AlgK"/>
</dbReference>
<organism evidence="1 2">
    <name type="scientific">Methylobacterium komagatae</name>
    <dbReference type="NCBI Taxonomy" id="374425"/>
    <lineage>
        <taxon>Bacteria</taxon>
        <taxon>Pseudomonadati</taxon>
        <taxon>Pseudomonadota</taxon>
        <taxon>Alphaproteobacteria</taxon>
        <taxon>Hyphomicrobiales</taxon>
        <taxon>Methylobacteriaceae</taxon>
        <taxon>Methylobacterium</taxon>
    </lineage>
</organism>
<dbReference type="Proteomes" id="UP001596292">
    <property type="component" value="Unassembled WGS sequence"/>
</dbReference>
<evidence type="ECO:0000313" key="1">
    <source>
        <dbReference type="EMBL" id="MFC6791479.1"/>
    </source>
</evidence>
<dbReference type="RefSeq" id="WP_378972406.1">
    <property type="nucleotide sequence ID" value="NZ_JBHSWN010000001.1"/>
</dbReference>
<accession>A0ABW2BNQ5</accession>
<dbReference type="InterPro" id="IPR006597">
    <property type="entry name" value="Sel1-like"/>
</dbReference>
<dbReference type="SUPFAM" id="SSF81901">
    <property type="entry name" value="HCP-like"/>
    <property type="match status" value="4"/>
</dbReference>
<reference evidence="2" key="1">
    <citation type="journal article" date="2019" name="Int. J. Syst. Evol. Microbiol.">
        <title>The Global Catalogue of Microorganisms (GCM) 10K type strain sequencing project: providing services to taxonomists for standard genome sequencing and annotation.</title>
        <authorList>
            <consortium name="The Broad Institute Genomics Platform"/>
            <consortium name="The Broad Institute Genome Sequencing Center for Infectious Disease"/>
            <person name="Wu L."/>
            <person name="Ma J."/>
        </authorList>
    </citation>
    <scope>NUCLEOTIDE SEQUENCE [LARGE SCALE GENOMIC DNA]</scope>
    <source>
        <strain evidence="2">CCUG 48316</strain>
    </source>
</reference>
<evidence type="ECO:0000313" key="2">
    <source>
        <dbReference type="Proteomes" id="UP001596292"/>
    </source>
</evidence>
<dbReference type="EMBL" id="JBHSWN010000001">
    <property type="protein sequence ID" value="MFC6791479.1"/>
    <property type="molecule type" value="Genomic_DNA"/>
</dbReference>
<dbReference type="PANTHER" id="PTHR11102">
    <property type="entry name" value="SEL-1-LIKE PROTEIN"/>
    <property type="match status" value="1"/>
</dbReference>
<dbReference type="Gene3D" id="1.25.40.10">
    <property type="entry name" value="Tetratricopeptide repeat domain"/>
    <property type="match status" value="3"/>
</dbReference>
<proteinExistence type="predicted"/>
<dbReference type="PANTHER" id="PTHR11102:SF160">
    <property type="entry name" value="ERAD-ASSOCIATED E3 UBIQUITIN-PROTEIN LIGASE COMPONENT HRD3"/>
    <property type="match status" value="1"/>
</dbReference>
<dbReference type="InterPro" id="IPR011990">
    <property type="entry name" value="TPR-like_helical_dom_sf"/>
</dbReference>
<gene>
    <name evidence="1" type="ORF">ACFQE0_18800</name>
</gene>
<comment type="caution">
    <text evidence="1">The sequence shown here is derived from an EMBL/GenBank/DDBJ whole genome shotgun (WGS) entry which is preliminary data.</text>
</comment>
<protein>
    <submittedName>
        <fullName evidence="1">Tetratricopeptide repeat protein</fullName>
    </submittedName>
</protein>
<keyword evidence="2" id="KW-1185">Reference proteome</keyword>
<name>A0ABW2BNQ5_9HYPH</name>